<feature type="region of interest" description="Disordered" evidence="1">
    <location>
        <begin position="427"/>
        <end position="460"/>
    </location>
</feature>
<organism evidence="2 3">
    <name type="scientific">Rhynchosporium agropyri</name>
    <dbReference type="NCBI Taxonomy" id="914238"/>
    <lineage>
        <taxon>Eukaryota</taxon>
        <taxon>Fungi</taxon>
        <taxon>Dikarya</taxon>
        <taxon>Ascomycota</taxon>
        <taxon>Pezizomycotina</taxon>
        <taxon>Leotiomycetes</taxon>
        <taxon>Helotiales</taxon>
        <taxon>Ploettnerulaceae</taxon>
        <taxon>Rhynchosporium</taxon>
    </lineage>
</organism>
<reference evidence="3" key="1">
    <citation type="submission" date="2016-03" db="EMBL/GenBank/DDBJ databases">
        <authorList>
            <person name="Guldener U."/>
        </authorList>
    </citation>
    <scope>NUCLEOTIDE SEQUENCE [LARGE SCALE GENOMIC DNA]</scope>
    <source>
        <strain evidence="3">04CH-RAC-A.6.1</strain>
    </source>
</reference>
<feature type="compositionally biased region" description="Polar residues" evidence="1">
    <location>
        <begin position="502"/>
        <end position="514"/>
    </location>
</feature>
<dbReference type="Proteomes" id="UP000178912">
    <property type="component" value="Unassembled WGS sequence"/>
</dbReference>
<feature type="region of interest" description="Disordered" evidence="1">
    <location>
        <begin position="327"/>
        <end position="350"/>
    </location>
</feature>
<proteinExistence type="predicted"/>
<dbReference type="OrthoDB" id="4586300at2759"/>
<feature type="region of interest" description="Disordered" evidence="1">
    <location>
        <begin position="1"/>
        <end position="27"/>
    </location>
</feature>
<dbReference type="EMBL" id="FJUX01000168">
    <property type="protein sequence ID" value="CZT12785.1"/>
    <property type="molecule type" value="Genomic_DNA"/>
</dbReference>
<evidence type="ECO:0000313" key="2">
    <source>
        <dbReference type="EMBL" id="CZT12785.1"/>
    </source>
</evidence>
<gene>
    <name evidence="2" type="ORF">RAG0_16490</name>
</gene>
<sequence>MASSSTGDQDTSSITSNDKQSNPNNPFVQFRHFADAQISTLLQGIVGLPSALSQRSPDDGRWIGFDDSLRRRDELQERQRELKESEARKNRQVTEGGELHAQNGKRISGEYVALGNRIEEKGPLSKDLPLYSAVTKSLFTHLQGQKLDEDDWDELKDPHLWLGKTPVSSRLPLDVQSFQLTHPGQIDIEVTQRLIYKDLLTDRRLHSEYSLLPYLLFSPYSPLKLSSAQMDELPYSEAFEDLIAMSHPVSKDFYWKQVVSIMIGSRIDSHRAHVHWIEKLRALGYLQERETRLLHETDCSAISLPLMVLNGIQQFEDAIKTMTLPESPEECFTTQSSSATPPPEDPESQMKDVANAKTEQEMYDQFLNWISSSQIIKDSVQAADALVASIENDGMSGRRREEEDDNRRPRSIMEEVLAITKGFRDMAQTQDAPPKAMQSDQPSEVVQSEPLDRVVSSSTTIEQTVCEDGTVLTSVTVWKKFGSGRETTSTTDHCENPAVAANTESTEEQGSNSPGLEKDTDENITKKKNGSSGWFWN</sequence>
<feature type="compositionally biased region" description="Basic and acidic residues" evidence="1">
    <location>
        <begin position="516"/>
        <end position="525"/>
    </location>
</feature>
<evidence type="ECO:0000313" key="3">
    <source>
        <dbReference type="Proteomes" id="UP000178912"/>
    </source>
</evidence>
<protein>
    <submittedName>
        <fullName evidence="2">Uncharacterized protein</fullName>
    </submittedName>
</protein>
<accession>A0A1E1LQK6</accession>
<evidence type="ECO:0000256" key="1">
    <source>
        <dbReference type="SAM" id="MobiDB-lite"/>
    </source>
</evidence>
<feature type="region of interest" description="Disordered" evidence="1">
    <location>
        <begin position="484"/>
        <end position="537"/>
    </location>
</feature>
<name>A0A1E1LQK6_9HELO</name>
<dbReference type="AlphaFoldDB" id="A0A1E1LQK6"/>
<feature type="region of interest" description="Disordered" evidence="1">
    <location>
        <begin position="81"/>
        <end position="104"/>
    </location>
</feature>
<keyword evidence="3" id="KW-1185">Reference proteome</keyword>